<keyword evidence="6" id="KW-1185">Reference proteome</keyword>
<dbReference type="EMBL" id="DQAY01000133">
    <property type="protein sequence ID" value="HCO25665.1"/>
    <property type="molecule type" value="Genomic_DNA"/>
</dbReference>
<dbReference type="InterPro" id="IPR050921">
    <property type="entry name" value="T4SS_GSP_E_ATPase"/>
</dbReference>
<organism evidence="3 5">
    <name type="scientific">Gimesia maris</name>
    <dbReference type="NCBI Taxonomy" id="122"/>
    <lineage>
        <taxon>Bacteria</taxon>
        <taxon>Pseudomonadati</taxon>
        <taxon>Planctomycetota</taxon>
        <taxon>Planctomycetia</taxon>
        <taxon>Planctomycetales</taxon>
        <taxon>Planctomycetaceae</taxon>
        <taxon>Gimesia</taxon>
    </lineage>
</organism>
<dbReference type="Gene3D" id="3.30.450.380">
    <property type="match status" value="1"/>
</dbReference>
<dbReference type="SUPFAM" id="SSF52540">
    <property type="entry name" value="P-loop containing nucleoside triphosphate hydrolases"/>
    <property type="match status" value="1"/>
</dbReference>
<dbReference type="RefSeq" id="WP_002645918.1">
    <property type="nucleotide sequence ID" value="NZ_CAXBMG010000013.1"/>
</dbReference>
<sequence length="453" mass="50707">MVLQSETTVVSPTADAKKAFQRLKTKLHHQMVDAIDFSKAGELPEEDLRIKLRGLAEHLCMQQDIALDQTNRDIMVREILDEIYGFGPLEPLMNDPEISDVLVNGADRVFIERNGLLEETDISFADDEHLLQLIHRLVGRAGRRIDEVSPMVDAKLPDGSRLNAVIPPLALKGPTLSIRRFRTQALLFDDMVKKRSLAPDMARFLEMAVHGRLNILISGGTGAGKTTLLNNLSRYISAKERIVTIEQTAELQLQQPDVVSLEARPSNIEGQGEINQRDLLKNSLRMRPDRVIVGESRGGEVLEMLQAMNTGHDGSMSTVHANDTRDALDRLELMIALSGAELPNSIARRYIASAVHLLVHISRLPNGERKVMRISELIGFQNGEYMVEDLFVFRITSVEKNGQVNGAFYATGHHPVAMNWLTQTNFDDCEDLFHARELKLSDIPSEQQDGQEQ</sequence>
<comment type="similarity">
    <text evidence="1">Belongs to the GSP E family.</text>
</comment>
<name>A0A3D3RA12_9PLAN</name>
<reference evidence="4 6" key="2">
    <citation type="submission" date="2019-08" db="EMBL/GenBank/DDBJ databases">
        <title>Deep-cultivation of Planctomycetes and their phenomic and genomic characterization uncovers novel biology.</title>
        <authorList>
            <person name="Wiegand S."/>
            <person name="Jogler M."/>
            <person name="Boedeker C."/>
            <person name="Pinto D."/>
            <person name="Vollmers J."/>
            <person name="Rivas-Marin E."/>
            <person name="Kohn T."/>
            <person name="Peeters S.H."/>
            <person name="Heuer A."/>
            <person name="Rast P."/>
            <person name="Oberbeckmann S."/>
            <person name="Bunk B."/>
            <person name="Jeske O."/>
            <person name="Meyerdierks A."/>
            <person name="Storesund J.E."/>
            <person name="Kallscheuer N."/>
            <person name="Luecker S."/>
            <person name="Lage O.M."/>
            <person name="Pohl T."/>
            <person name="Merkel B.J."/>
            <person name="Hornburger P."/>
            <person name="Mueller R.-W."/>
            <person name="Bruemmer F."/>
            <person name="Labrenz M."/>
            <person name="Spormann A.M."/>
            <person name="Op den Camp H."/>
            <person name="Overmann J."/>
            <person name="Amann R."/>
            <person name="Jetten M.S.M."/>
            <person name="Mascher T."/>
            <person name="Medema M.H."/>
            <person name="Devos D.P."/>
            <person name="Kaster A.-K."/>
            <person name="Ovreas L."/>
            <person name="Rohde M."/>
            <person name="Galperin M.Y."/>
            <person name="Jogler C."/>
        </authorList>
    </citation>
    <scope>NUCLEOTIDE SEQUENCE [LARGE SCALE GENOMIC DNA]</scope>
    <source>
        <strain evidence="4 6">DSM 8797</strain>
    </source>
</reference>
<evidence type="ECO:0000313" key="3">
    <source>
        <dbReference type="EMBL" id="HCO25665.1"/>
    </source>
</evidence>
<dbReference type="CDD" id="cd01130">
    <property type="entry name" value="VirB11-like_ATPase"/>
    <property type="match status" value="1"/>
</dbReference>
<evidence type="ECO:0000313" key="4">
    <source>
        <dbReference type="EMBL" id="QEG15282.1"/>
    </source>
</evidence>
<reference evidence="3 5" key="1">
    <citation type="journal article" date="2018" name="Nat. Biotechnol.">
        <title>A standardized bacterial taxonomy based on genome phylogeny substantially revises the tree of life.</title>
        <authorList>
            <person name="Parks D.H."/>
            <person name="Chuvochina M."/>
            <person name="Waite D.W."/>
            <person name="Rinke C."/>
            <person name="Skarshewski A."/>
            <person name="Chaumeil P.A."/>
            <person name="Hugenholtz P."/>
        </authorList>
    </citation>
    <scope>NUCLEOTIDE SEQUENCE [LARGE SCALE GENOMIC DNA]</scope>
    <source>
        <strain evidence="3">UBA9375</strain>
    </source>
</reference>
<proteinExistence type="inferred from homology"/>
<dbReference type="Proteomes" id="UP000322887">
    <property type="component" value="Chromosome"/>
</dbReference>
<dbReference type="PANTHER" id="PTHR30486:SF15">
    <property type="entry name" value="TYPE II_IV SECRETION SYSTEM ATPASE"/>
    <property type="match status" value="1"/>
</dbReference>
<evidence type="ECO:0000256" key="1">
    <source>
        <dbReference type="ARBA" id="ARBA00006611"/>
    </source>
</evidence>
<gene>
    <name evidence="3" type="ORF">DIT97_22560</name>
    <name evidence="4" type="ORF">GmarT_11220</name>
</gene>
<dbReference type="EMBL" id="CP042910">
    <property type="protein sequence ID" value="QEG15282.1"/>
    <property type="molecule type" value="Genomic_DNA"/>
</dbReference>
<dbReference type="Proteomes" id="UP000263642">
    <property type="component" value="Unassembled WGS sequence"/>
</dbReference>
<evidence type="ECO:0000313" key="5">
    <source>
        <dbReference type="Proteomes" id="UP000263642"/>
    </source>
</evidence>
<protein>
    <submittedName>
        <fullName evidence="4">Conjugal transfer protein</fullName>
    </submittedName>
    <submittedName>
        <fullName evidence="3">CpaF family protein</fullName>
    </submittedName>
</protein>
<dbReference type="AlphaFoldDB" id="A0A3D3RA12"/>
<dbReference type="GO" id="GO:0016887">
    <property type="term" value="F:ATP hydrolysis activity"/>
    <property type="evidence" value="ECO:0007669"/>
    <property type="project" value="InterPro"/>
</dbReference>
<accession>A0A3D3RA12</accession>
<accession>A0A517X776</accession>
<evidence type="ECO:0000313" key="6">
    <source>
        <dbReference type="Proteomes" id="UP000322887"/>
    </source>
</evidence>
<dbReference type="Pfam" id="PF00437">
    <property type="entry name" value="T2SSE"/>
    <property type="match status" value="1"/>
</dbReference>
<evidence type="ECO:0000259" key="2">
    <source>
        <dbReference type="Pfam" id="PF00437"/>
    </source>
</evidence>
<dbReference type="Gene3D" id="3.40.50.300">
    <property type="entry name" value="P-loop containing nucleotide triphosphate hydrolases"/>
    <property type="match status" value="1"/>
</dbReference>
<feature type="domain" description="Bacterial type II secretion system protein E" evidence="2">
    <location>
        <begin position="85"/>
        <end position="359"/>
    </location>
</feature>
<dbReference type="PANTHER" id="PTHR30486">
    <property type="entry name" value="TWITCHING MOTILITY PROTEIN PILT"/>
    <property type="match status" value="1"/>
</dbReference>
<dbReference type="InterPro" id="IPR027417">
    <property type="entry name" value="P-loop_NTPase"/>
</dbReference>
<dbReference type="InterPro" id="IPR001482">
    <property type="entry name" value="T2SS/T4SS_dom"/>
</dbReference>
<dbReference type="GeneID" id="98645768"/>